<evidence type="ECO:0000313" key="2">
    <source>
        <dbReference type="Proteomes" id="UP001060215"/>
    </source>
</evidence>
<keyword evidence="2" id="KW-1185">Reference proteome</keyword>
<proteinExistence type="predicted"/>
<organism evidence="1 2">
    <name type="scientific">Camellia lanceoleosa</name>
    <dbReference type="NCBI Taxonomy" id="1840588"/>
    <lineage>
        <taxon>Eukaryota</taxon>
        <taxon>Viridiplantae</taxon>
        <taxon>Streptophyta</taxon>
        <taxon>Embryophyta</taxon>
        <taxon>Tracheophyta</taxon>
        <taxon>Spermatophyta</taxon>
        <taxon>Magnoliopsida</taxon>
        <taxon>eudicotyledons</taxon>
        <taxon>Gunneridae</taxon>
        <taxon>Pentapetalae</taxon>
        <taxon>asterids</taxon>
        <taxon>Ericales</taxon>
        <taxon>Theaceae</taxon>
        <taxon>Camellia</taxon>
    </lineage>
</organism>
<sequence>MVDDVKFNKYVEAMVDIHQIHASDTMRDRRASGEVAQIPDCALLDIPTVTNSDAESCVRFVRPMIVSLWRYSQETLLMSIKYTTSVMVVFLIEIYHLCIGANNVL</sequence>
<protein>
    <submittedName>
        <fullName evidence="1">Uncharacterized protein</fullName>
    </submittedName>
</protein>
<accession>A0ACC0FUK3</accession>
<dbReference type="Proteomes" id="UP001060215">
    <property type="component" value="Chromosome 13"/>
</dbReference>
<gene>
    <name evidence="1" type="ORF">LOK49_LG12G00235</name>
</gene>
<name>A0ACC0FUK3_9ERIC</name>
<reference evidence="1 2" key="1">
    <citation type="journal article" date="2022" name="Plant J.">
        <title>Chromosome-level genome of Camellia lanceoleosa provides a valuable resource for understanding genome evolution and self-incompatibility.</title>
        <authorList>
            <person name="Gong W."/>
            <person name="Xiao S."/>
            <person name="Wang L."/>
            <person name="Liao Z."/>
            <person name="Chang Y."/>
            <person name="Mo W."/>
            <person name="Hu G."/>
            <person name="Li W."/>
            <person name="Zhao G."/>
            <person name="Zhu H."/>
            <person name="Hu X."/>
            <person name="Ji K."/>
            <person name="Xiang X."/>
            <person name="Song Q."/>
            <person name="Yuan D."/>
            <person name="Jin S."/>
            <person name="Zhang L."/>
        </authorList>
    </citation>
    <scope>NUCLEOTIDE SEQUENCE [LARGE SCALE GENOMIC DNA]</scope>
    <source>
        <strain evidence="1">SQ_2022a</strain>
    </source>
</reference>
<dbReference type="EMBL" id="CM045770">
    <property type="protein sequence ID" value="KAI7991988.1"/>
    <property type="molecule type" value="Genomic_DNA"/>
</dbReference>
<evidence type="ECO:0000313" key="1">
    <source>
        <dbReference type="EMBL" id="KAI7991988.1"/>
    </source>
</evidence>
<comment type="caution">
    <text evidence="1">The sequence shown here is derived from an EMBL/GenBank/DDBJ whole genome shotgun (WGS) entry which is preliminary data.</text>
</comment>